<dbReference type="EMBL" id="DF237257">
    <property type="protein sequence ID" value="GAQ86741.1"/>
    <property type="molecule type" value="Genomic_DNA"/>
</dbReference>
<dbReference type="InterPro" id="IPR017441">
    <property type="entry name" value="Protein_kinase_ATP_BS"/>
</dbReference>
<keyword evidence="8" id="KW-1133">Transmembrane helix</keyword>
<dbReference type="PANTHER" id="PTHR47989:SF62">
    <property type="entry name" value="OS05G0423500 PROTEIN"/>
    <property type="match status" value="1"/>
</dbReference>
<dbReference type="InterPro" id="IPR010895">
    <property type="entry name" value="CHRD"/>
</dbReference>
<evidence type="ECO:0000256" key="7">
    <source>
        <dbReference type="SAM" id="MobiDB-lite"/>
    </source>
</evidence>
<dbReference type="AlphaFoldDB" id="A0A1Y1ICE2"/>
<evidence type="ECO:0000256" key="2">
    <source>
        <dbReference type="ARBA" id="ARBA00022679"/>
    </source>
</evidence>
<feature type="transmembrane region" description="Helical" evidence="8">
    <location>
        <begin position="437"/>
        <end position="461"/>
    </location>
</feature>
<dbReference type="InterPro" id="IPR008271">
    <property type="entry name" value="Ser/Thr_kinase_AS"/>
</dbReference>
<dbReference type="Gene3D" id="3.30.200.20">
    <property type="entry name" value="Phosphorylase Kinase, domain 1"/>
    <property type="match status" value="1"/>
</dbReference>
<sequence>MGHRVASAWRDSLQQEWTMKALLVIVFALLMSGASANVNMTVYLNSAKVTPPLSGTPLAQGSIHLSFPENVDPLTSTSPLPIFFDKLQLDDSITQPITGIRLFAGAANTASARVVVDFGVSSLLPVSGSVQVAPSVFRSILADPANFYITVYNEDYPDAGILRGQLPTLVAKVMLDSANELPAINTPANGSAIITFADDAVCLSDLNLQTPDGYILSGAHLHFGEATQVGPVTVFFPITNDPTQPACTAVDSKAVQGILGNMSEYYINIHDLNNVNYGLVRNQLNTAVARVGLQGTEEVPTIAGDGNGQVMINVLGTNTVCFWRLSTSGLQSPPAGLTINSGSAGQNGPTLVTFSSGGQPKFPTGGCVVVPNVEVIYQILNPGGNRYVNLLTNDYASGAARGQLVGQGQVSQSLLLRQNTPPAPVGSPSSDSNKTTIIIIVVVLCVVALLFVAACAAFCLWRRSKSAKPKDHTALARKWFDWNPNQEVLPTAAPPSIHSSKSPPQSVVISMPEGTSNVGHVRASKESGMSSRSSERSSGELHYADKTASSDRSTSHDRAQTSGGLTGTHGGKTVSSTSTVGSAMPFAGETVTSRSFTLREILVATDYFNENGALGGGGFGKVYKGLLDDGSLIAVKRMKKESKQGMREFINEVRLLGRLKHPNLVRLIGFCATDEEQLLCYEYMPNGNLAQHLRGPHKPLSWRMRLEVAIGAAKGLDHLHVIATPPVIHRDIKSSNILLDEDWNAKVADFGLSKAALTNASQPASSTFVRGTPGYFDPEYYEGQRLTEKSDVYAFGVVLLEMLTGKKPIDQTLPSADGSLAKWARPHLRDPDRTLAIVDPRIQGSMTRASVLKIAALAYQCISLQGEERPSMSAVVLRLHDANSS</sequence>
<organism evidence="10 11">
    <name type="scientific">Klebsormidium nitens</name>
    <name type="common">Green alga</name>
    <name type="synonym">Ulothrix nitens</name>
    <dbReference type="NCBI Taxonomy" id="105231"/>
    <lineage>
        <taxon>Eukaryota</taxon>
        <taxon>Viridiplantae</taxon>
        <taxon>Streptophyta</taxon>
        <taxon>Klebsormidiophyceae</taxon>
        <taxon>Klebsormidiales</taxon>
        <taxon>Klebsormidiaceae</taxon>
        <taxon>Klebsormidium</taxon>
    </lineage>
</organism>
<proteinExistence type="predicted"/>
<keyword evidence="2" id="KW-0808">Transferase</keyword>
<feature type="binding site" evidence="6">
    <location>
        <position position="636"/>
    </location>
    <ligand>
        <name>ATP</name>
        <dbReference type="ChEBI" id="CHEBI:30616"/>
    </ligand>
</feature>
<dbReference type="FunFam" id="3.30.200.20:FF:000039">
    <property type="entry name" value="receptor-like protein kinase FERONIA"/>
    <property type="match status" value="1"/>
</dbReference>
<keyword evidence="3 6" id="KW-0547">Nucleotide-binding</keyword>
<evidence type="ECO:0000256" key="6">
    <source>
        <dbReference type="PROSITE-ProRule" id="PRU10141"/>
    </source>
</evidence>
<evidence type="ECO:0000313" key="11">
    <source>
        <dbReference type="Proteomes" id="UP000054558"/>
    </source>
</evidence>
<name>A0A1Y1ICE2_KLENI</name>
<dbReference type="InterPro" id="IPR000719">
    <property type="entry name" value="Prot_kinase_dom"/>
</dbReference>
<feature type="domain" description="Protein kinase" evidence="9">
    <location>
        <begin position="608"/>
        <end position="883"/>
    </location>
</feature>
<evidence type="ECO:0000256" key="8">
    <source>
        <dbReference type="SAM" id="Phobius"/>
    </source>
</evidence>
<dbReference type="SUPFAM" id="SSF56112">
    <property type="entry name" value="Protein kinase-like (PK-like)"/>
    <property type="match status" value="1"/>
</dbReference>
<keyword evidence="1" id="KW-0723">Serine/threonine-protein kinase</keyword>
<keyword evidence="8" id="KW-0472">Membrane</keyword>
<feature type="compositionally biased region" description="Polar residues" evidence="7">
    <location>
        <begin position="497"/>
        <end position="518"/>
    </location>
</feature>
<dbReference type="SMART" id="SM00220">
    <property type="entry name" value="S_TKc"/>
    <property type="match status" value="1"/>
</dbReference>
<dbReference type="PANTHER" id="PTHR47989">
    <property type="entry name" value="OS01G0750732 PROTEIN"/>
    <property type="match status" value="1"/>
</dbReference>
<feature type="region of interest" description="Disordered" evidence="7">
    <location>
        <begin position="490"/>
        <end position="583"/>
    </location>
</feature>
<accession>A0A1Y1ICE2</accession>
<dbReference type="GO" id="GO:0007165">
    <property type="term" value="P:signal transduction"/>
    <property type="evidence" value="ECO:0000318"/>
    <property type="project" value="GO_Central"/>
</dbReference>
<dbReference type="CDD" id="cd14066">
    <property type="entry name" value="STKc_IRAK"/>
    <property type="match status" value="1"/>
</dbReference>
<reference evidence="10 11" key="1">
    <citation type="journal article" date="2014" name="Nat. Commun.">
        <title>Klebsormidium flaccidum genome reveals primary factors for plant terrestrial adaptation.</title>
        <authorList>
            <person name="Hori K."/>
            <person name="Maruyama F."/>
            <person name="Fujisawa T."/>
            <person name="Togashi T."/>
            <person name="Yamamoto N."/>
            <person name="Seo M."/>
            <person name="Sato S."/>
            <person name="Yamada T."/>
            <person name="Mori H."/>
            <person name="Tajima N."/>
            <person name="Moriyama T."/>
            <person name="Ikeuchi M."/>
            <person name="Watanabe M."/>
            <person name="Wada H."/>
            <person name="Kobayashi K."/>
            <person name="Saito M."/>
            <person name="Masuda T."/>
            <person name="Sasaki-Sekimoto Y."/>
            <person name="Mashiguchi K."/>
            <person name="Awai K."/>
            <person name="Shimojima M."/>
            <person name="Masuda S."/>
            <person name="Iwai M."/>
            <person name="Nobusawa T."/>
            <person name="Narise T."/>
            <person name="Kondo S."/>
            <person name="Saito H."/>
            <person name="Sato R."/>
            <person name="Murakawa M."/>
            <person name="Ihara Y."/>
            <person name="Oshima-Yamada Y."/>
            <person name="Ohtaka K."/>
            <person name="Satoh M."/>
            <person name="Sonobe K."/>
            <person name="Ishii M."/>
            <person name="Ohtani R."/>
            <person name="Kanamori-Sato M."/>
            <person name="Honoki R."/>
            <person name="Miyazaki D."/>
            <person name="Mochizuki H."/>
            <person name="Umetsu J."/>
            <person name="Higashi K."/>
            <person name="Shibata D."/>
            <person name="Kamiya Y."/>
            <person name="Sato N."/>
            <person name="Nakamura Y."/>
            <person name="Tabata S."/>
            <person name="Ida S."/>
            <person name="Kurokawa K."/>
            <person name="Ohta H."/>
        </authorList>
    </citation>
    <scope>NUCLEOTIDE SEQUENCE [LARGE SCALE GENOMIC DNA]</scope>
    <source>
        <strain evidence="10 11">NIES-2285</strain>
    </source>
</reference>
<keyword evidence="8" id="KW-0812">Transmembrane</keyword>
<dbReference type="PROSITE" id="PS50011">
    <property type="entry name" value="PROTEIN_KINASE_DOM"/>
    <property type="match status" value="1"/>
</dbReference>
<dbReference type="PROSITE" id="PS00107">
    <property type="entry name" value="PROTEIN_KINASE_ATP"/>
    <property type="match status" value="1"/>
</dbReference>
<dbReference type="FunFam" id="1.10.510.10:FF:000095">
    <property type="entry name" value="protein STRUBBELIG-RECEPTOR FAMILY 8"/>
    <property type="match status" value="1"/>
</dbReference>
<evidence type="ECO:0000259" key="9">
    <source>
        <dbReference type="PROSITE" id="PS50011"/>
    </source>
</evidence>
<feature type="compositionally biased region" description="Basic and acidic residues" evidence="7">
    <location>
        <begin position="533"/>
        <end position="559"/>
    </location>
</feature>
<dbReference type="Proteomes" id="UP000054558">
    <property type="component" value="Unassembled WGS sequence"/>
</dbReference>
<dbReference type="PROSITE" id="PS00108">
    <property type="entry name" value="PROTEIN_KINASE_ST"/>
    <property type="match status" value="1"/>
</dbReference>
<evidence type="ECO:0000256" key="4">
    <source>
        <dbReference type="ARBA" id="ARBA00022777"/>
    </source>
</evidence>
<keyword evidence="4 10" id="KW-0418">Kinase</keyword>
<gene>
    <name evidence="10" type="ORF">KFL_003080120</name>
</gene>
<keyword evidence="5 6" id="KW-0067">ATP-binding</keyword>
<dbReference type="GO" id="GO:0004672">
    <property type="term" value="F:protein kinase activity"/>
    <property type="evidence" value="ECO:0000318"/>
    <property type="project" value="GO_Central"/>
</dbReference>
<protein>
    <submittedName>
        <fullName evidence="10">Protein kinase superfamily protein</fullName>
    </submittedName>
</protein>
<dbReference type="STRING" id="105231.A0A1Y1ICE2"/>
<evidence type="ECO:0000256" key="3">
    <source>
        <dbReference type="ARBA" id="ARBA00022741"/>
    </source>
</evidence>
<keyword evidence="11" id="KW-1185">Reference proteome</keyword>
<feature type="compositionally biased region" description="Low complexity" evidence="7">
    <location>
        <begin position="571"/>
        <end position="582"/>
    </location>
</feature>
<evidence type="ECO:0000313" key="10">
    <source>
        <dbReference type="EMBL" id="GAQ86741.1"/>
    </source>
</evidence>
<dbReference type="InterPro" id="IPR001245">
    <property type="entry name" value="Ser-Thr/Tyr_kinase_cat_dom"/>
</dbReference>
<evidence type="ECO:0000256" key="1">
    <source>
        <dbReference type="ARBA" id="ARBA00022527"/>
    </source>
</evidence>
<dbReference type="GO" id="GO:0004674">
    <property type="term" value="F:protein serine/threonine kinase activity"/>
    <property type="evidence" value="ECO:0007669"/>
    <property type="project" value="UniProtKB-KW"/>
</dbReference>
<dbReference type="InterPro" id="IPR011009">
    <property type="entry name" value="Kinase-like_dom_sf"/>
</dbReference>
<dbReference type="GO" id="GO:0005524">
    <property type="term" value="F:ATP binding"/>
    <property type="evidence" value="ECO:0007669"/>
    <property type="project" value="UniProtKB-UniRule"/>
</dbReference>
<dbReference type="Pfam" id="PF07714">
    <property type="entry name" value="PK_Tyr_Ser-Thr"/>
    <property type="match status" value="1"/>
</dbReference>
<dbReference type="OrthoDB" id="4062651at2759"/>
<dbReference type="GO" id="GO:0005886">
    <property type="term" value="C:plasma membrane"/>
    <property type="evidence" value="ECO:0000318"/>
    <property type="project" value="GO_Central"/>
</dbReference>
<dbReference type="SMART" id="SM00754">
    <property type="entry name" value="CHRD"/>
    <property type="match status" value="2"/>
</dbReference>
<evidence type="ECO:0000256" key="5">
    <source>
        <dbReference type="ARBA" id="ARBA00022840"/>
    </source>
</evidence>
<dbReference type="Pfam" id="PF07452">
    <property type="entry name" value="CHRD"/>
    <property type="match status" value="2"/>
</dbReference>
<dbReference type="Gene3D" id="1.10.510.10">
    <property type="entry name" value="Transferase(Phosphotransferase) domain 1"/>
    <property type="match status" value="1"/>
</dbReference>